<dbReference type="AlphaFoldDB" id="A0AAV2VPP2"/>
<reference evidence="1 2" key="1">
    <citation type="journal article" date="2013" name="ISME J.">
        <title>Comparative genomics of pathogenic lineages of Vibrio nigripulchritudo identifies virulence-associated traits.</title>
        <authorList>
            <person name="Goudenege D."/>
            <person name="Labreuche Y."/>
            <person name="Krin E."/>
            <person name="Ansquer D."/>
            <person name="Mangenot S."/>
            <person name="Calteau A."/>
            <person name="Medigue C."/>
            <person name="Mazel D."/>
            <person name="Polz M.F."/>
            <person name="Le Roux F."/>
        </authorList>
    </citation>
    <scope>NUCLEOTIDE SEQUENCE [LARGE SCALE GENOMIC DNA]</scope>
    <source>
        <strain evidence="1 2">SOn1</strain>
    </source>
</reference>
<dbReference type="RefSeq" id="WP_004398393.1">
    <property type="nucleotide sequence ID" value="NZ_LK391965.1"/>
</dbReference>
<sequence>MKDVLLVGTTNLDSTGTAGNLTVENATQAIIGTGWSFGLDEGVDLANYDWGHGGKIYARTEEWDKGNYKEAKVEGDSSCVYLENFVDVNVSLNNYCGSKVFINNSKRGDIETGCGHDKIYISVQSNNSLWENDFDISTGAGNDVIKMVDSNNSHLTDVTINAGSGHDFVDISKLKNAEDGIVRDVDGGSGFDKFVFGTDDSVDFKNFEVIVGTAQTSNFNLTSEHLKNNGFDQYGLVVTGSNFALEGVDSVSHSELSETQEAYLNWLGYDDDEYSALTVFDGSDTYTILTDSCCDVMV</sequence>
<accession>A0AAV2VPP2</accession>
<gene>
    <name evidence="1" type="ORF">VIBNISOn1_1750036</name>
</gene>
<dbReference type="Proteomes" id="UP000018211">
    <property type="component" value="Unassembled WGS sequence"/>
</dbReference>
<protein>
    <submittedName>
        <fullName evidence="1">RTX toxins and related Ca2+-binding protein</fullName>
    </submittedName>
</protein>
<evidence type="ECO:0000313" key="1">
    <source>
        <dbReference type="EMBL" id="CCO46362.1"/>
    </source>
</evidence>
<proteinExistence type="predicted"/>
<organism evidence="1 2">
    <name type="scientific">Vibrio nigripulchritudo SOn1</name>
    <dbReference type="NCBI Taxonomy" id="1238450"/>
    <lineage>
        <taxon>Bacteria</taxon>
        <taxon>Pseudomonadati</taxon>
        <taxon>Pseudomonadota</taxon>
        <taxon>Gammaproteobacteria</taxon>
        <taxon>Vibrionales</taxon>
        <taxon>Vibrionaceae</taxon>
        <taxon>Vibrio</taxon>
    </lineage>
</organism>
<dbReference type="EMBL" id="CAOF01000085">
    <property type="protein sequence ID" value="CCO46362.1"/>
    <property type="molecule type" value="Genomic_DNA"/>
</dbReference>
<evidence type="ECO:0000313" key="2">
    <source>
        <dbReference type="Proteomes" id="UP000018211"/>
    </source>
</evidence>
<comment type="caution">
    <text evidence="1">The sequence shown here is derived from an EMBL/GenBank/DDBJ whole genome shotgun (WGS) entry which is preliminary data.</text>
</comment>
<dbReference type="PRINTS" id="PR00313">
    <property type="entry name" value="CABNDNGRPT"/>
</dbReference>
<name>A0AAV2VPP2_9VIBR</name>